<dbReference type="GO" id="GO:0046949">
    <property type="term" value="P:fatty-acyl-CoA biosynthetic process"/>
    <property type="evidence" value="ECO:0007669"/>
    <property type="project" value="TreeGrafter"/>
</dbReference>
<dbReference type="GO" id="GO:0005777">
    <property type="term" value="C:peroxisome"/>
    <property type="evidence" value="ECO:0007669"/>
    <property type="project" value="UniProtKB-SubCell"/>
</dbReference>
<feature type="domain" description="AMP-binding enzyme C-terminal" evidence="5">
    <location>
        <begin position="37"/>
        <end position="112"/>
    </location>
</feature>
<evidence type="ECO:0000256" key="3">
    <source>
        <dbReference type="ARBA" id="ARBA00023140"/>
    </source>
</evidence>
<dbReference type="AlphaFoldDB" id="A0A0L7KS00"/>
<evidence type="ECO:0000313" key="6">
    <source>
        <dbReference type="EMBL" id="KOB66072.1"/>
    </source>
</evidence>
<dbReference type="PANTHER" id="PTHR24096">
    <property type="entry name" value="LONG-CHAIN-FATTY-ACID--COA LIGASE"/>
    <property type="match status" value="1"/>
</dbReference>
<dbReference type="EMBL" id="JTDY01006359">
    <property type="protein sequence ID" value="KOB66072.1"/>
    <property type="molecule type" value="Genomic_DNA"/>
</dbReference>
<dbReference type="Pfam" id="PF13193">
    <property type="entry name" value="AMP-binding_C"/>
    <property type="match status" value="2"/>
</dbReference>
<dbReference type="InterPro" id="IPR045851">
    <property type="entry name" value="AMP-bd_C_sf"/>
</dbReference>
<feature type="non-terminal residue" evidence="6">
    <location>
        <position position="602"/>
    </location>
</feature>
<proteinExistence type="inferred from homology"/>
<comment type="similarity">
    <text evidence="2">Belongs to the ATP-dependent AMP-binding enzyme family.</text>
</comment>
<dbReference type="Gene3D" id="3.40.50.12780">
    <property type="entry name" value="N-terminal domain of ligase-like"/>
    <property type="match status" value="3"/>
</dbReference>
<organism evidence="6 7">
    <name type="scientific">Operophtera brumata</name>
    <name type="common">Winter moth</name>
    <name type="synonym">Phalaena brumata</name>
    <dbReference type="NCBI Taxonomy" id="104452"/>
    <lineage>
        <taxon>Eukaryota</taxon>
        <taxon>Metazoa</taxon>
        <taxon>Ecdysozoa</taxon>
        <taxon>Arthropoda</taxon>
        <taxon>Hexapoda</taxon>
        <taxon>Insecta</taxon>
        <taxon>Pterygota</taxon>
        <taxon>Neoptera</taxon>
        <taxon>Endopterygota</taxon>
        <taxon>Lepidoptera</taxon>
        <taxon>Glossata</taxon>
        <taxon>Ditrysia</taxon>
        <taxon>Geometroidea</taxon>
        <taxon>Geometridae</taxon>
        <taxon>Larentiinae</taxon>
        <taxon>Operophtera</taxon>
    </lineage>
</organism>
<keyword evidence="6" id="KW-0436">Ligase</keyword>
<dbReference type="InterPro" id="IPR042099">
    <property type="entry name" value="ANL_N_sf"/>
</dbReference>
<comment type="caution">
    <text evidence="6">The sequence shown here is derived from an EMBL/GenBank/DDBJ whole genome shotgun (WGS) entry which is preliminary data.</text>
</comment>
<feature type="domain" description="AMP-dependent synthetase/ligase" evidence="4">
    <location>
        <begin position="159"/>
        <end position="460"/>
    </location>
</feature>
<feature type="domain" description="AMP-binding enzyme C-terminal" evidence="5">
    <location>
        <begin position="529"/>
        <end position="602"/>
    </location>
</feature>
<dbReference type="Pfam" id="PF00501">
    <property type="entry name" value="AMP-binding"/>
    <property type="match status" value="1"/>
</dbReference>
<dbReference type="FunFam" id="3.30.300.30:FF:000007">
    <property type="entry name" value="4-coumarate--CoA ligase 2"/>
    <property type="match status" value="1"/>
</dbReference>
<keyword evidence="3" id="KW-0576">Peroxisome</keyword>
<dbReference type="Gene3D" id="3.30.300.30">
    <property type="match status" value="2"/>
</dbReference>
<evidence type="ECO:0000313" key="7">
    <source>
        <dbReference type="Proteomes" id="UP000037510"/>
    </source>
</evidence>
<dbReference type="InterPro" id="IPR020845">
    <property type="entry name" value="AMP-binding_CS"/>
</dbReference>
<dbReference type="InterPro" id="IPR025110">
    <property type="entry name" value="AMP-bd_C"/>
</dbReference>
<dbReference type="InterPro" id="IPR000873">
    <property type="entry name" value="AMP-dep_synth/lig_dom"/>
</dbReference>
<dbReference type="Proteomes" id="UP000037510">
    <property type="component" value="Unassembled WGS sequence"/>
</dbReference>
<reference evidence="6 7" key="1">
    <citation type="journal article" date="2015" name="Genome Biol. Evol.">
        <title>The genome of winter moth (Operophtera brumata) provides a genomic perspective on sexual dimorphism and phenology.</title>
        <authorList>
            <person name="Derks M.F."/>
            <person name="Smit S."/>
            <person name="Salis L."/>
            <person name="Schijlen E."/>
            <person name="Bossers A."/>
            <person name="Mateman C."/>
            <person name="Pijl A.S."/>
            <person name="de Ridder D."/>
            <person name="Groenen M.A."/>
            <person name="Visser M.E."/>
            <person name="Megens H.J."/>
        </authorList>
    </citation>
    <scope>NUCLEOTIDE SEQUENCE [LARGE SCALE GENOMIC DNA]</scope>
    <source>
        <strain evidence="6">WM2013NL</strain>
        <tissue evidence="6">Head and thorax</tissue>
    </source>
</reference>
<keyword evidence="7" id="KW-1185">Reference proteome</keyword>
<sequence length="602" mass="67369">MRGYRDNPQANNEAFTVDGWFKTGDLAVKGYQVPPAELEAVLRQHPAVNDAAVIGIPHPVNGEQPKAFIVLKSNQQCQTKDIVDFVKERVAPYKRVDDVKIIDAIPKSSAGKILRRVLREKREFSSLLKKDVWTKEGVVKSPCQDIVIPKTTIDEYIWRNLDKWPTKVAMVCGITNRSYKYEELFKDSRIFGANLRKKFKLQNGDAVAVMMRNAPEYPTVVLGVLTAGGVVTTFNPIYTAHEVHRQILLSEAKLVIAHSDIVPTIREALKLCKKDLPIIVIDIDDILLEETVSYKELVNDNHVDLSVLKEVKRECDDVSLLPYSSGTTGLPKGVELTHYNVVANCEQQNSELRQYSHTTENDQDTTLAILPLFHSYGQGILMLHKLSVGLRLVSLPRFQSETFLNTMLTYPFNLMYLAPPMVLFLGSNPAVTPKHLEHLTSVTCGAAPLPPADIQKFLDKAPVGELLIKGPNIMKGYKNNDKANSEVFLEDGWFRSGDLAKIDQHGLITISDRLKELIKVNGFQVPPAELEYVLKDHPDVFDAAVVGVPDPSSGERPIAFIVLKEDAKADSGVILQFVNERVAPYKRIKYIKFLESIPKNPS</sequence>
<comment type="subcellular location">
    <subcellularLocation>
        <location evidence="1">Peroxisome</location>
    </subcellularLocation>
</comment>
<accession>A0A0L7KS00</accession>
<dbReference type="PANTHER" id="PTHR24096:SF422">
    <property type="entry name" value="BCDNA.GH02901"/>
    <property type="match status" value="1"/>
</dbReference>
<dbReference type="GO" id="GO:0004467">
    <property type="term" value="F:long-chain fatty acid-CoA ligase activity"/>
    <property type="evidence" value="ECO:0007669"/>
    <property type="project" value="TreeGrafter"/>
</dbReference>
<evidence type="ECO:0000256" key="2">
    <source>
        <dbReference type="ARBA" id="ARBA00006432"/>
    </source>
</evidence>
<dbReference type="PROSITE" id="PS00455">
    <property type="entry name" value="AMP_BINDING"/>
    <property type="match status" value="1"/>
</dbReference>
<evidence type="ECO:0000256" key="1">
    <source>
        <dbReference type="ARBA" id="ARBA00004275"/>
    </source>
</evidence>
<dbReference type="STRING" id="104452.A0A0L7KS00"/>
<protein>
    <submittedName>
        <fullName evidence="6">Putative AMP dependent coa ligase</fullName>
    </submittedName>
</protein>
<gene>
    <name evidence="6" type="ORF">OBRU01_22591</name>
</gene>
<evidence type="ECO:0000259" key="5">
    <source>
        <dbReference type="Pfam" id="PF13193"/>
    </source>
</evidence>
<dbReference type="SUPFAM" id="SSF56801">
    <property type="entry name" value="Acetyl-CoA synthetase-like"/>
    <property type="match status" value="2"/>
</dbReference>
<evidence type="ECO:0000259" key="4">
    <source>
        <dbReference type="Pfam" id="PF00501"/>
    </source>
</evidence>
<name>A0A0L7KS00_OPEBR</name>